<dbReference type="PROSITE" id="PS50188">
    <property type="entry name" value="B302_SPRY"/>
    <property type="match status" value="1"/>
</dbReference>
<dbReference type="Pfam" id="PF00622">
    <property type="entry name" value="SPRY"/>
    <property type="match status" value="1"/>
</dbReference>
<dbReference type="PRINTS" id="PR01407">
    <property type="entry name" value="BUTYPHLNCDUF"/>
</dbReference>
<comment type="caution">
    <text evidence="2">The sequence shown here is derived from an EMBL/GenBank/DDBJ whole genome shotgun (WGS) entry which is preliminary data.</text>
</comment>
<gene>
    <name evidence="2" type="ORF">DNTS_024640</name>
</gene>
<sequence length="391" mass="45618">MSFRLLKGSRQPLRMMKDCLQFLIEPAKKIKFRLKETRKKVKNEKKGALTESQLFVMELSRELNRICQQESSEKPVRVYSDPHVEKRDWKTHLLSMLEHGGECDMSPYKRSILDWTRVQRNTHPHGVWPGEAVLMILDDLEMQWKRRNLSHLQSAVELLIGVVLGEHLNKELIPRLWLVQKQKSQRIDCTGYVPHSVWNWICDAAVEVSFDPETAHPAMLLSEDGKRLRCTPEQMNVAFSQRRFDAWCCCLGLDSFSSGRHYWELEVGERDWRIGVAAESALCKGYRALNTQSGYYTLRLERGSDLKALTVPNTPLPQRLIPHRVGVYLDYEEGQLSFYDTQKRAHLYTYNERFTEKLYPLFGTVEMMHEMLIRPADLREPCLCKGPCLFG</sequence>
<dbReference type="InterPro" id="IPR050143">
    <property type="entry name" value="TRIM/RBCC"/>
</dbReference>
<organism evidence="2 3">
    <name type="scientific">Danionella cerebrum</name>
    <dbReference type="NCBI Taxonomy" id="2873325"/>
    <lineage>
        <taxon>Eukaryota</taxon>
        <taxon>Metazoa</taxon>
        <taxon>Chordata</taxon>
        <taxon>Craniata</taxon>
        <taxon>Vertebrata</taxon>
        <taxon>Euteleostomi</taxon>
        <taxon>Actinopterygii</taxon>
        <taxon>Neopterygii</taxon>
        <taxon>Teleostei</taxon>
        <taxon>Ostariophysi</taxon>
        <taxon>Cypriniformes</taxon>
        <taxon>Danionidae</taxon>
        <taxon>Danioninae</taxon>
        <taxon>Danionella</taxon>
    </lineage>
</organism>
<dbReference type="InterPro" id="IPR003877">
    <property type="entry name" value="SPRY_dom"/>
</dbReference>
<evidence type="ECO:0000313" key="3">
    <source>
        <dbReference type="Proteomes" id="UP000316079"/>
    </source>
</evidence>
<protein>
    <recommendedName>
        <fullName evidence="1">B30.2/SPRY domain-containing protein</fullName>
    </recommendedName>
</protein>
<dbReference type="Gene3D" id="2.60.120.920">
    <property type="match status" value="1"/>
</dbReference>
<evidence type="ECO:0000313" key="2">
    <source>
        <dbReference type="EMBL" id="TRY64960.1"/>
    </source>
</evidence>
<dbReference type="OrthoDB" id="8576159at2759"/>
<dbReference type="SUPFAM" id="SSF49899">
    <property type="entry name" value="Concanavalin A-like lectins/glucanases"/>
    <property type="match status" value="1"/>
</dbReference>
<dbReference type="PANTHER" id="PTHR24103">
    <property type="entry name" value="E3 UBIQUITIN-PROTEIN LIGASE TRIM"/>
    <property type="match status" value="1"/>
</dbReference>
<dbReference type="CDD" id="cd13733">
    <property type="entry name" value="SPRY_PRY_C-I_1"/>
    <property type="match status" value="1"/>
</dbReference>
<accession>A0A553NHR5</accession>
<dbReference type="AlphaFoldDB" id="A0A553NHR5"/>
<proteinExistence type="predicted"/>
<dbReference type="InterPro" id="IPR003879">
    <property type="entry name" value="Butyrophylin_SPRY"/>
</dbReference>
<dbReference type="FunFam" id="2.60.120.920:FF:000004">
    <property type="entry name" value="Butyrophilin subfamily 1 member A1"/>
    <property type="match status" value="1"/>
</dbReference>
<dbReference type="InterPro" id="IPR013320">
    <property type="entry name" value="ConA-like_dom_sf"/>
</dbReference>
<name>A0A553NHR5_9TELE</name>
<dbReference type="SMART" id="SM00589">
    <property type="entry name" value="PRY"/>
    <property type="match status" value="1"/>
</dbReference>
<keyword evidence="3" id="KW-1185">Reference proteome</keyword>
<evidence type="ECO:0000259" key="1">
    <source>
        <dbReference type="PROSITE" id="PS50188"/>
    </source>
</evidence>
<dbReference type="Proteomes" id="UP000316079">
    <property type="component" value="Unassembled WGS sequence"/>
</dbReference>
<dbReference type="Pfam" id="PF13765">
    <property type="entry name" value="PRY"/>
    <property type="match status" value="1"/>
</dbReference>
<dbReference type="SMART" id="SM00449">
    <property type="entry name" value="SPRY"/>
    <property type="match status" value="1"/>
</dbReference>
<dbReference type="EMBL" id="SRMA01026961">
    <property type="protein sequence ID" value="TRY64960.1"/>
    <property type="molecule type" value="Genomic_DNA"/>
</dbReference>
<dbReference type="STRING" id="623744.A0A553NHR5"/>
<dbReference type="InterPro" id="IPR001870">
    <property type="entry name" value="B30.2/SPRY"/>
</dbReference>
<feature type="domain" description="B30.2/SPRY" evidence="1">
    <location>
        <begin position="188"/>
        <end position="380"/>
    </location>
</feature>
<dbReference type="InterPro" id="IPR006574">
    <property type="entry name" value="PRY"/>
</dbReference>
<dbReference type="InterPro" id="IPR043136">
    <property type="entry name" value="B30.2/SPRY_sf"/>
</dbReference>
<reference evidence="2 3" key="1">
    <citation type="journal article" date="2019" name="Sci. Data">
        <title>Hybrid genome assembly and annotation of Danionella translucida.</title>
        <authorList>
            <person name="Kadobianskyi M."/>
            <person name="Schulze L."/>
            <person name="Schuelke M."/>
            <person name="Judkewitz B."/>
        </authorList>
    </citation>
    <scope>NUCLEOTIDE SEQUENCE [LARGE SCALE GENOMIC DNA]</scope>
    <source>
        <strain evidence="2 3">Bolton</strain>
    </source>
</reference>